<reference evidence="3" key="2">
    <citation type="submission" date="2021-08" db="EMBL/GenBank/DDBJ databases">
        <authorList>
            <person name="Tani A."/>
            <person name="Ola A."/>
            <person name="Ogura Y."/>
            <person name="Katsura K."/>
            <person name="Hayashi T."/>
        </authorList>
    </citation>
    <scope>NUCLEOTIDE SEQUENCE</scope>
    <source>
        <strain evidence="3">DSM 23674</strain>
    </source>
</reference>
<feature type="compositionally biased region" description="Basic and acidic residues" evidence="1">
    <location>
        <begin position="61"/>
        <end position="70"/>
    </location>
</feature>
<sequence length="119" mass="12142">MRISYLLPACLMLGATTAPALAISCKEDISTIERRLDSAGAEKVTGKEPAGGATSSNSPKALDKAPDGKPSDPTTQSTAGGVAEARKLLDTAKAQDKAGDEKACQDTITQVKEKAGALP</sequence>
<dbReference type="RefSeq" id="WP_238231351.1">
    <property type="nucleotide sequence ID" value="NZ_BPRA01000006.1"/>
</dbReference>
<feature type="chain" id="PRO_5047008139" evidence="2">
    <location>
        <begin position="23"/>
        <end position="119"/>
    </location>
</feature>
<dbReference type="EMBL" id="BPRA01000006">
    <property type="protein sequence ID" value="GJE54978.1"/>
    <property type="molecule type" value="Genomic_DNA"/>
</dbReference>
<keyword evidence="4" id="KW-1185">Reference proteome</keyword>
<organism evidence="3 4">
    <name type="scientific">Methylobacterium thuringiense</name>
    <dbReference type="NCBI Taxonomy" id="1003091"/>
    <lineage>
        <taxon>Bacteria</taxon>
        <taxon>Pseudomonadati</taxon>
        <taxon>Pseudomonadota</taxon>
        <taxon>Alphaproteobacteria</taxon>
        <taxon>Hyphomicrobiales</taxon>
        <taxon>Methylobacteriaceae</taxon>
        <taxon>Methylobacterium</taxon>
    </lineage>
</organism>
<dbReference type="Proteomes" id="UP001055101">
    <property type="component" value="Unassembled WGS sequence"/>
</dbReference>
<evidence type="ECO:0000256" key="1">
    <source>
        <dbReference type="SAM" id="MobiDB-lite"/>
    </source>
</evidence>
<dbReference type="PROSITE" id="PS51257">
    <property type="entry name" value="PROKAR_LIPOPROTEIN"/>
    <property type="match status" value="1"/>
</dbReference>
<comment type="caution">
    <text evidence="3">The sequence shown here is derived from an EMBL/GenBank/DDBJ whole genome shotgun (WGS) entry which is preliminary data.</text>
</comment>
<reference evidence="3" key="1">
    <citation type="journal article" date="2021" name="Front. Microbiol.">
        <title>Comprehensive Comparative Genomics and Phenotyping of Methylobacterium Species.</title>
        <authorList>
            <person name="Alessa O."/>
            <person name="Ogura Y."/>
            <person name="Fujitani Y."/>
            <person name="Takami H."/>
            <person name="Hayashi T."/>
            <person name="Sahin N."/>
            <person name="Tani A."/>
        </authorList>
    </citation>
    <scope>NUCLEOTIDE SEQUENCE</scope>
    <source>
        <strain evidence="3">DSM 23674</strain>
    </source>
</reference>
<feature type="region of interest" description="Disordered" evidence="1">
    <location>
        <begin position="37"/>
        <end position="87"/>
    </location>
</feature>
<accession>A0ABQ4TK45</accession>
<name>A0ABQ4TK45_9HYPH</name>
<feature type="signal peptide" evidence="2">
    <location>
        <begin position="1"/>
        <end position="22"/>
    </location>
</feature>
<keyword evidence="2" id="KW-0732">Signal</keyword>
<evidence type="ECO:0000256" key="2">
    <source>
        <dbReference type="SAM" id="SignalP"/>
    </source>
</evidence>
<evidence type="ECO:0000313" key="4">
    <source>
        <dbReference type="Proteomes" id="UP001055101"/>
    </source>
</evidence>
<evidence type="ECO:0000313" key="3">
    <source>
        <dbReference type="EMBL" id="GJE54978.1"/>
    </source>
</evidence>
<protein>
    <submittedName>
        <fullName evidence="3">Uncharacterized protein</fullName>
    </submittedName>
</protein>
<gene>
    <name evidence="3" type="ORF">EKPJFOCH_1464</name>
</gene>
<proteinExistence type="predicted"/>